<sequence>MGSNCHVFPPQYKGRANLHTFEDWCGSSTAQLRMNLHYPLYPHSRTTVKKLAVSPRWMNYGLRIFGYLHPYTDGIFLKFWQSVPKFSQIYSTSQSFAHSWHSLIQLHEVVTWNAFQLTDTSQHQLFRGDCVNQAFMVDLLQKQHY</sequence>
<protein>
    <submittedName>
        <fullName evidence="1">Uncharacterized protein</fullName>
    </submittedName>
</protein>
<dbReference type="EMBL" id="FR906001">
    <property type="protein sequence ID" value="CDQ82576.1"/>
    <property type="molecule type" value="Genomic_DNA"/>
</dbReference>
<dbReference type="GO" id="GO:0008376">
    <property type="term" value="F:acetylgalactosaminyltransferase activity"/>
    <property type="evidence" value="ECO:0007669"/>
    <property type="project" value="TreeGrafter"/>
</dbReference>
<dbReference type="Proteomes" id="UP000193380">
    <property type="component" value="Unassembled WGS sequence"/>
</dbReference>
<reference evidence="1" key="2">
    <citation type="submission" date="2014-03" db="EMBL/GenBank/DDBJ databases">
        <authorList>
            <person name="Genoscope - CEA"/>
        </authorList>
    </citation>
    <scope>NUCLEOTIDE SEQUENCE</scope>
</reference>
<evidence type="ECO:0000313" key="1">
    <source>
        <dbReference type="EMBL" id="CDQ82576.1"/>
    </source>
</evidence>
<proteinExistence type="predicted"/>
<dbReference type="STRING" id="8022.A0A060XSU1"/>
<reference evidence="1" key="1">
    <citation type="journal article" date="2014" name="Nat. Commun.">
        <title>The rainbow trout genome provides novel insights into evolution after whole-genome duplication in vertebrates.</title>
        <authorList>
            <person name="Berthelot C."/>
            <person name="Brunet F."/>
            <person name="Chalopin D."/>
            <person name="Juanchich A."/>
            <person name="Bernard M."/>
            <person name="Noel B."/>
            <person name="Bento P."/>
            <person name="Da Silva C."/>
            <person name="Labadie K."/>
            <person name="Alberti A."/>
            <person name="Aury J.M."/>
            <person name="Louis A."/>
            <person name="Dehais P."/>
            <person name="Bardou P."/>
            <person name="Montfort J."/>
            <person name="Klopp C."/>
            <person name="Cabau C."/>
            <person name="Gaspin C."/>
            <person name="Thorgaard G.H."/>
            <person name="Boussaha M."/>
            <person name="Quillet E."/>
            <person name="Guyomard R."/>
            <person name="Galiana D."/>
            <person name="Bobe J."/>
            <person name="Volff J.N."/>
            <person name="Genet C."/>
            <person name="Wincker P."/>
            <person name="Jaillon O."/>
            <person name="Roest Crollius H."/>
            <person name="Guiguen Y."/>
        </authorList>
    </citation>
    <scope>NUCLEOTIDE SEQUENCE [LARGE SCALE GENOMIC DNA]</scope>
</reference>
<dbReference type="PANTHER" id="PTHR12369">
    <property type="entry name" value="CHONDROITIN SYNTHASE"/>
    <property type="match status" value="1"/>
</dbReference>
<name>A0A060XSU1_ONCMY</name>
<dbReference type="PaxDb" id="8022-A0A060XSU1"/>
<dbReference type="PANTHER" id="PTHR12369:SF15">
    <property type="entry name" value="BETA-1,4-N-ACETYLGALACTOSAMINYLTRANSFERASE 3"/>
    <property type="match status" value="1"/>
</dbReference>
<gene>
    <name evidence="1" type="ORF">GSONMT00049576001</name>
</gene>
<dbReference type="AlphaFoldDB" id="A0A060XSU1"/>
<evidence type="ECO:0000313" key="2">
    <source>
        <dbReference type="Proteomes" id="UP000193380"/>
    </source>
</evidence>
<dbReference type="InterPro" id="IPR051227">
    <property type="entry name" value="CS_glycosyltransferase"/>
</dbReference>
<accession>A0A060XSU1</accession>
<organism evidence="1 2">
    <name type="scientific">Oncorhynchus mykiss</name>
    <name type="common">Rainbow trout</name>
    <name type="synonym">Salmo gairdneri</name>
    <dbReference type="NCBI Taxonomy" id="8022"/>
    <lineage>
        <taxon>Eukaryota</taxon>
        <taxon>Metazoa</taxon>
        <taxon>Chordata</taxon>
        <taxon>Craniata</taxon>
        <taxon>Vertebrata</taxon>
        <taxon>Euteleostomi</taxon>
        <taxon>Actinopterygii</taxon>
        <taxon>Neopterygii</taxon>
        <taxon>Teleostei</taxon>
        <taxon>Protacanthopterygii</taxon>
        <taxon>Salmoniformes</taxon>
        <taxon>Salmonidae</taxon>
        <taxon>Salmoninae</taxon>
        <taxon>Oncorhynchus</taxon>
    </lineage>
</organism>